<evidence type="ECO:0000256" key="6">
    <source>
        <dbReference type="ARBA" id="ARBA00022670"/>
    </source>
</evidence>
<evidence type="ECO:0000256" key="2">
    <source>
        <dbReference type="ARBA" id="ARBA00001946"/>
    </source>
</evidence>
<keyword evidence="7" id="KW-0479">Metal-binding</keyword>
<dbReference type="RefSeq" id="WP_013765151.1">
    <property type="nucleotide sequence ID" value="NC_015510.1"/>
</dbReference>
<protein>
    <submittedName>
        <fullName evidence="10">Peptidase M29 aminopeptidase II</fullName>
    </submittedName>
</protein>
<dbReference type="KEGG" id="hhy:Halhy_2735"/>
<keyword evidence="11" id="KW-1185">Reference proteome</keyword>
<dbReference type="PANTHER" id="PTHR34448">
    <property type="entry name" value="AMINOPEPTIDASE"/>
    <property type="match status" value="1"/>
</dbReference>
<dbReference type="Gene3D" id="3.40.1830.10">
    <property type="entry name" value="Thermophilic metalloprotease (M29)"/>
    <property type="match status" value="1"/>
</dbReference>
<evidence type="ECO:0000313" key="11">
    <source>
        <dbReference type="Proteomes" id="UP000008461"/>
    </source>
</evidence>
<keyword evidence="9" id="KW-0482">Metalloprotease</keyword>
<name>F4L1X0_HALH1</name>
<dbReference type="InterPro" id="IPR052170">
    <property type="entry name" value="M29_Exopeptidase"/>
</dbReference>
<accession>F4L1X0</accession>
<evidence type="ECO:0000256" key="8">
    <source>
        <dbReference type="ARBA" id="ARBA00022801"/>
    </source>
</evidence>
<organism evidence="10 11">
    <name type="scientific">Haliscomenobacter hydrossis (strain ATCC 27775 / DSM 1100 / LMG 10767 / O)</name>
    <dbReference type="NCBI Taxonomy" id="760192"/>
    <lineage>
        <taxon>Bacteria</taxon>
        <taxon>Pseudomonadati</taxon>
        <taxon>Bacteroidota</taxon>
        <taxon>Saprospiria</taxon>
        <taxon>Saprospirales</taxon>
        <taxon>Haliscomenobacteraceae</taxon>
        <taxon>Haliscomenobacter</taxon>
    </lineage>
</organism>
<dbReference type="PANTHER" id="PTHR34448:SF1">
    <property type="entry name" value="BLL6088 PROTEIN"/>
    <property type="match status" value="1"/>
</dbReference>
<evidence type="ECO:0000256" key="5">
    <source>
        <dbReference type="ARBA" id="ARBA00022438"/>
    </source>
</evidence>
<keyword evidence="8" id="KW-0378">Hydrolase</keyword>
<evidence type="ECO:0000256" key="4">
    <source>
        <dbReference type="ARBA" id="ARBA00008236"/>
    </source>
</evidence>
<dbReference type="PRINTS" id="PR00919">
    <property type="entry name" value="THERMOPTASE"/>
</dbReference>
<comment type="similarity">
    <text evidence="4">Belongs to the peptidase M29 family.</text>
</comment>
<dbReference type="SUPFAM" id="SSF144052">
    <property type="entry name" value="Thermophilic metalloprotease-like"/>
    <property type="match status" value="1"/>
</dbReference>
<dbReference type="GO" id="GO:0008237">
    <property type="term" value="F:metallopeptidase activity"/>
    <property type="evidence" value="ECO:0007669"/>
    <property type="project" value="UniProtKB-KW"/>
</dbReference>
<comment type="cofactor">
    <cofactor evidence="1">
        <name>Co(2+)</name>
        <dbReference type="ChEBI" id="CHEBI:48828"/>
    </cofactor>
</comment>
<dbReference type="GO" id="GO:0046872">
    <property type="term" value="F:metal ion binding"/>
    <property type="evidence" value="ECO:0007669"/>
    <property type="project" value="UniProtKB-KW"/>
</dbReference>
<proteinExistence type="inferred from homology"/>
<dbReference type="Pfam" id="PF02073">
    <property type="entry name" value="Peptidase_M29"/>
    <property type="match status" value="1"/>
</dbReference>
<comment type="cofactor">
    <cofactor evidence="2">
        <name>Mg(2+)</name>
        <dbReference type="ChEBI" id="CHEBI:18420"/>
    </cofactor>
</comment>
<dbReference type="STRING" id="760192.Halhy_2735"/>
<evidence type="ECO:0000256" key="7">
    <source>
        <dbReference type="ARBA" id="ARBA00022723"/>
    </source>
</evidence>
<dbReference type="OrthoDB" id="9803993at2"/>
<dbReference type="GO" id="GO:0006508">
    <property type="term" value="P:proteolysis"/>
    <property type="evidence" value="ECO:0007669"/>
    <property type="project" value="UniProtKB-KW"/>
</dbReference>
<evidence type="ECO:0000256" key="9">
    <source>
        <dbReference type="ARBA" id="ARBA00023049"/>
    </source>
</evidence>
<reference evidence="10 11" key="1">
    <citation type="journal article" date="2011" name="Stand. Genomic Sci.">
        <title>Complete genome sequence of Haliscomenobacter hydrossis type strain (O).</title>
        <authorList>
            <consortium name="US DOE Joint Genome Institute (JGI-PGF)"/>
            <person name="Daligault H."/>
            <person name="Lapidus A."/>
            <person name="Zeytun A."/>
            <person name="Nolan M."/>
            <person name="Lucas S."/>
            <person name="Del Rio T.G."/>
            <person name="Tice H."/>
            <person name="Cheng J.F."/>
            <person name="Tapia R."/>
            <person name="Han C."/>
            <person name="Goodwin L."/>
            <person name="Pitluck S."/>
            <person name="Liolios K."/>
            <person name="Pagani I."/>
            <person name="Ivanova N."/>
            <person name="Huntemann M."/>
            <person name="Mavromatis K."/>
            <person name="Mikhailova N."/>
            <person name="Pati A."/>
            <person name="Chen A."/>
            <person name="Palaniappan K."/>
            <person name="Land M."/>
            <person name="Hauser L."/>
            <person name="Brambilla E.M."/>
            <person name="Rohde M."/>
            <person name="Verbarg S."/>
            <person name="Goker M."/>
            <person name="Bristow J."/>
            <person name="Eisen J.A."/>
            <person name="Markowitz V."/>
            <person name="Hugenholtz P."/>
            <person name="Kyrpides N.C."/>
            <person name="Klenk H.P."/>
            <person name="Woyke T."/>
        </authorList>
    </citation>
    <scope>NUCLEOTIDE SEQUENCE [LARGE SCALE GENOMIC DNA]</scope>
    <source>
        <strain evidence="11">ATCC 27775 / DSM 1100 / LMG 10767 / O</strain>
    </source>
</reference>
<evidence type="ECO:0000256" key="3">
    <source>
        <dbReference type="ARBA" id="ARBA00001947"/>
    </source>
</evidence>
<reference key="2">
    <citation type="submission" date="2011-04" db="EMBL/GenBank/DDBJ databases">
        <title>Complete sequence of chromosome of Haliscomenobacter hydrossis DSM 1100.</title>
        <authorList>
            <consortium name="US DOE Joint Genome Institute (JGI-PGF)"/>
            <person name="Lucas S."/>
            <person name="Han J."/>
            <person name="Lapidus A."/>
            <person name="Bruce D."/>
            <person name="Goodwin L."/>
            <person name="Pitluck S."/>
            <person name="Peters L."/>
            <person name="Kyrpides N."/>
            <person name="Mavromatis K."/>
            <person name="Ivanova N."/>
            <person name="Ovchinnikova G."/>
            <person name="Pagani I."/>
            <person name="Daligault H."/>
            <person name="Detter J.C."/>
            <person name="Han C."/>
            <person name="Land M."/>
            <person name="Hauser L."/>
            <person name="Markowitz V."/>
            <person name="Cheng J.-F."/>
            <person name="Hugenholtz P."/>
            <person name="Woyke T."/>
            <person name="Wu D."/>
            <person name="Verbarg S."/>
            <person name="Frueling A."/>
            <person name="Brambilla E."/>
            <person name="Klenk H.-P."/>
            <person name="Eisen J.A."/>
        </authorList>
    </citation>
    <scope>NUCLEOTIDE SEQUENCE</scope>
    <source>
        <strain>DSM 1100</strain>
    </source>
</reference>
<keyword evidence="6" id="KW-0645">Protease</keyword>
<dbReference type="eggNOG" id="COG2309">
    <property type="taxonomic scope" value="Bacteria"/>
</dbReference>
<keyword evidence="5 10" id="KW-0031">Aminopeptidase</keyword>
<evidence type="ECO:0000313" key="10">
    <source>
        <dbReference type="EMBL" id="AEE50603.1"/>
    </source>
</evidence>
<gene>
    <name evidence="10" type="ordered locus">Halhy_2735</name>
</gene>
<dbReference type="HOGENOM" id="CLU_057697_0_0_10"/>
<dbReference type="AlphaFoldDB" id="F4L1X0"/>
<dbReference type="EMBL" id="CP002691">
    <property type="protein sequence ID" value="AEE50603.1"/>
    <property type="molecule type" value="Genomic_DNA"/>
</dbReference>
<dbReference type="GO" id="GO:0004177">
    <property type="term" value="F:aminopeptidase activity"/>
    <property type="evidence" value="ECO:0007669"/>
    <property type="project" value="UniProtKB-KW"/>
</dbReference>
<comment type="cofactor">
    <cofactor evidence="3">
        <name>Zn(2+)</name>
        <dbReference type="ChEBI" id="CHEBI:29105"/>
    </cofactor>
</comment>
<evidence type="ECO:0000256" key="1">
    <source>
        <dbReference type="ARBA" id="ARBA00001941"/>
    </source>
</evidence>
<dbReference type="Proteomes" id="UP000008461">
    <property type="component" value="Chromosome"/>
</dbReference>
<sequence length="365" mass="41479">MKTILEKYADLLVHYCLEIKPGDKLFIKTTVLAEPLLREVFRSAIRAGATVDTDLEFREQNRIFYTEAQSAQLSRVSPLYQLAMETYDAYLHIRAPFNLGESNGSTPEKTKIYQQAHQKASDTYFRRTATRELKRNLCQFPTQASAQKAGLSLEEYEHFVFNACKLYDEDPIESWIKVRKNQQRIVDHLNKSSEIHYRGEGIDLHFSTAGRTWINSDGQTNMPSGEVYTSPVEDSVNGVVRFSLPALYGNEEVEGATLHVKDGFIEKWEASKGIEVLDRVFKVEGTRRFGEAAIGTNYDIDRMTKNILFDEKIGGTVHLAVGQSYLQTGGKNQSAVHWDMITDMRNGGEIFTDGEKIYEDGNFII</sequence>
<dbReference type="InterPro" id="IPR000787">
    <property type="entry name" value="Peptidase_M29"/>
</dbReference>
<dbReference type="InterPro" id="IPR035097">
    <property type="entry name" value="M29_N-terminal"/>
</dbReference>